<name>A0A839DU79_9PSEU</name>
<feature type="transmembrane region" description="Helical" evidence="1">
    <location>
        <begin position="12"/>
        <end position="28"/>
    </location>
</feature>
<gene>
    <name evidence="2" type="ORF">FHX42_001646</name>
</gene>
<accession>A0A839DU79</accession>
<feature type="transmembrane region" description="Helical" evidence="1">
    <location>
        <begin position="58"/>
        <end position="76"/>
    </location>
</feature>
<protein>
    <recommendedName>
        <fullName evidence="4">Integral membrane protein</fullName>
    </recommendedName>
</protein>
<evidence type="ECO:0000256" key="1">
    <source>
        <dbReference type="SAM" id="Phobius"/>
    </source>
</evidence>
<comment type="caution">
    <text evidence="2">The sequence shown here is derived from an EMBL/GenBank/DDBJ whole genome shotgun (WGS) entry which is preliminary data.</text>
</comment>
<evidence type="ECO:0000313" key="2">
    <source>
        <dbReference type="EMBL" id="MBA8824299.1"/>
    </source>
</evidence>
<dbReference type="Proteomes" id="UP000569329">
    <property type="component" value="Unassembled WGS sequence"/>
</dbReference>
<keyword evidence="1" id="KW-0812">Transmembrane</keyword>
<reference evidence="2 3" key="1">
    <citation type="submission" date="2020-07" db="EMBL/GenBank/DDBJ databases">
        <title>Sequencing the genomes of 1000 actinobacteria strains.</title>
        <authorList>
            <person name="Klenk H.-P."/>
        </authorList>
    </citation>
    <scope>NUCLEOTIDE SEQUENCE [LARGE SCALE GENOMIC DNA]</scope>
    <source>
        <strain evidence="2 3">DSM 45975</strain>
    </source>
</reference>
<keyword evidence="3" id="KW-1185">Reference proteome</keyword>
<feature type="transmembrane region" description="Helical" evidence="1">
    <location>
        <begin position="34"/>
        <end position="51"/>
    </location>
</feature>
<keyword evidence="1" id="KW-1133">Transmembrane helix</keyword>
<sequence length="106" mass="11538">MNRSPLPDRTGPHIAAGTSMVGLLVWILTDEWRWSVTGLLIAGAVIAATVLWRRGGEVSTTAGVLALPAGLALWLWTDDGRWAVLGAFPLLYLLIDHLAAVVRRRR</sequence>
<evidence type="ECO:0000313" key="3">
    <source>
        <dbReference type="Proteomes" id="UP000569329"/>
    </source>
</evidence>
<dbReference type="EMBL" id="JACGWZ010000002">
    <property type="protein sequence ID" value="MBA8824299.1"/>
    <property type="molecule type" value="Genomic_DNA"/>
</dbReference>
<proteinExistence type="predicted"/>
<dbReference type="RefSeq" id="WP_220480075.1">
    <property type="nucleotide sequence ID" value="NZ_JACGWZ010000002.1"/>
</dbReference>
<feature type="transmembrane region" description="Helical" evidence="1">
    <location>
        <begin position="82"/>
        <end position="102"/>
    </location>
</feature>
<organism evidence="2 3">
    <name type="scientific">Halosaccharopolyspora lacisalsi</name>
    <dbReference type="NCBI Taxonomy" id="1000566"/>
    <lineage>
        <taxon>Bacteria</taxon>
        <taxon>Bacillati</taxon>
        <taxon>Actinomycetota</taxon>
        <taxon>Actinomycetes</taxon>
        <taxon>Pseudonocardiales</taxon>
        <taxon>Pseudonocardiaceae</taxon>
        <taxon>Halosaccharopolyspora</taxon>
    </lineage>
</organism>
<keyword evidence="1" id="KW-0472">Membrane</keyword>
<dbReference type="AlphaFoldDB" id="A0A839DU79"/>
<evidence type="ECO:0008006" key="4">
    <source>
        <dbReference type="Google" id="ProtNLM"/>
    </source>
</evidence>